<evidence type="ECO:0000313" key="7">
    <source>
        <dbReference type="Proteomes" id="UP000612585"/>
    </source>
</evidence>
<evidence type="ECO:0000256" key="4">
    <source>
        <dbReference type="SAM" id="Phobius"/>
    </source>
</evidence>
<sequence>MEFLVGVLIVIVLVDLLLTFGVVRRLREHTTRLAELQNGPGGVLPGLRPGDAVPDFPSVSTTAGGTLSPAALRNRTSLVAFHSIGCGACEQDAPALADRLRVEAERGVPAFVVVATQGADGDAEHIRELAETMDGLAGVVGEHPGGPVQQAFDVGGYPTYFVVGHDGRVVSTSPRVSDLPTEAPAVVSAGGHPPNHNS</sequence>
<dbReference type="InterPro" id="IPR013740">
    <property type="entry name" value="Redoxin"/>
</dbReference>
<evidence type="ECO:0000259" key="5">
    <source>
        <dbReference type="PROSITE" id="PS51352"/>
    </source>
</evidence>
<feature type="domain" description="Thioredoxin" evidence="5">
    <location>
        <begin position="47"/>
        <end position="185"/>
    </location>
</feature>
<comment type="subcellular location">
    <subcellularLocation>
        <location evidence="1">Cell envelope</location>
    </subcellularLocation>
</comment>
<reference evidence="6" key="1">
    <citation type="submission" date="2021-01" db="EMBL/GenBank/DDBJ databases">
        <title>Whole genome shotgun sequence of Virgisporangium aurantiacum NBRC 16421.</title>
        <authorList>
            <person name="Komaki H."/>
            <person name="Tamura T."/>
        </authorList>
    </citation>
    <scope>NUCLEOTIDE SEQUENCE</scope>
    <source>
        <strain evidence="6">NBRC 16421</strain>
    </source>
</reference>
<dbReference type="EMBL" id="BOPG01000100">
    <property type="protein sequence ID" value="GIJ63655.1"/>
    <property type="molecule type" value="Genomic_DNA"/>
</dbReference>
<dbReference type="GO" id="GO:0030313">
    <property type="term" value="C:cell envelope"/>
    <property type="evidence" value="ECO:0007669"/>
    <property type="project" value="UniProtKB-SubCell"/>
</dbReference>
<keyword evidence="4" id="KW-0812">Transmembrane</keyword>
<accession>A0A8J4E640</accession>
<keyword evidence="4" id="KW-1133">Transmembrane helix</keyword>
<dbReference type="InterPro" id="IPR017937">
    <property type="entry name" value="Thioredoxin_CS"/>
</dbReference>
<dbReference type="GO" id="GO:0017004">
    <property type="term" value="P:cytochrome complex assembly"/>
    <property type="evidence" value="ECO:0007669"/>
    <property type="project" value="UniProtKB-KW"/>
</dbReference>
<dbReference type="Proteomes" id="UP000612585">
    <property type="component" value="Unassembled WGS sequence"/>
</dbReference>
<evidence type="ECO:0000256" key="1">
    <source>
        <dbReference type="ARBA" id="ARBA00004196"/>
    </source>
</evidence>
<feature type="transmembrane region" description="Helical" evidence="4">
    <location>
        <begin position="6"/>
        <end position="23"/>
    </location>
</feature>
<comment type="caution">
    <text evidence="6">The sequence shown here is derived from an EMBL/GenBank/DDBJ whole genome shotgun (WGS) entry which is preliminary data.</text>
</comment>
<evidence type="ECO:0000313" key="6">
    <source>
        <dbReference type="EMBL" id="GIJ63655.1"/>
    </source>
</evidence>
<keyword evidence="7" id="KW-1185">Reference proteome</keyword>
<proteinExistence type="predicted"/>
<dbReference type="PROSITE" id="PS00194">
    <property type="entry name" value="THIOREDOXIN_1"/>
    <property type="match status" value="1"/>
</dbReference>
<dbReference type="InterPro" id="IPR013766">
    <property type="entry name" value="Thioredoxin_domain"/>
</dbReference>
<evidence type="ECO:0000256" key="3">
    <source>
        <dbReference type="SAM" id="MobiDB-lite"/>
    </source>
</evidence>
<feature type="region of interest" description="Disordered" evidence="3">
    <location>
        <begin position="173"/>
        <end position="198"/>
    </location>
</feature>
<organism evidence="6 7">
    <name type="scientific">Virgisporangium aurantiacum</name>
    <dbReference type="NCBI Taxonomy" id="175570"/>
    <lineage>
        <taxon>Bacteria</taxon>
        <taxon>Bacillati</taxon>
        <taxon>Actinomycetota</taxon>
        <taxon>Actinomycetes</taxon>
        <taxon>Micromonosporales</taxon>
        <taxon>Micromonosporaceae</taxon>
        <taxon>Virgisporangium</taxon>
    </lineage>
</organism>
<evidence type="ECO:0000256" key="2">
    <source>
        <dbReference type="ARBA" id="ARBA00022748"/>
    </source>
</evidence>
<dbReference type="RefSeq" id="WP_204010666.1">
    <property type="nucleotide sequence ID" value="NZ_BOPG01000100.1"/>
</dbReference>
<dbReference type="AlphaFoldDB" id="A0A8J4E640"/>
<dbReference type="Gene3D" id="3.40.30.10">
    <property type="entry name" value="Glutaredoxin"/>
    <property type="match status" value="1"/>
</dbReference>
<gene>
    <name evidence="6" type="ORF">Vau01_111710</name>
</gene>
<keyword evidence="4" id="KW-0472">Membrane</keyword>
<dbReference type="InterPro" id="IPR036249">
    <property type="entry name" value="Thioredoxin-like_sf"/>
</dbReference>
<dbReference type="GO" id="GO:0016491">
    <property type="term" value="F:oxidoreductase activity"/>
    <property type="evidence" value="ECO:0007669"/>
    <property type="project" value="InterPro"/>
</dbReference>
<protein>
    <recommendedName>
        <fullName evidence="5">Thioredoxin domain-containing protein</fullName>
    </recommendedName>
</protein>
<name>A0A8J4E640_9ACTN</name>
<dbReference type="SUPFAM" id="SSF52833">
    <property type="entry name" value="Thioredoxin-like"/>
    <property type="match status" value="1"/>
</dbReference>
<keyword evidence="2" id="KW-0201">Cytochrome c-type biogenesis</keyword>
<dbReference type="Pfam" id="PF08534">
    <property type="entry name" value="Redoxin"/>
    <property type="match status" value="1"/>
</dbReference>
<dbReference type="PROSITE" id="PS51352">
    <property type="entry name" value="THIOREDOXIN_2"/>
    <property type="match status" value="1"/>
</dbReference>